<accession>A0A9N9C7C2</accession>
<dbReference type="EMBL" id="CAJVQA010004041">
    <property type="protein sequence ID" value="CAG8589798.1"/>
    <property type="molecule type" value="Genomic_DNA"/>
</dbReference>
<sequence length="58" mass="6584">MPKYLGLPSQIRDPNNCIKQQARDQLKKKLCKENQIALGKTVNFETPEHDFGTGTLPE</sequence>
<organism evidence="1 2">
    <name type="scientific">Cetraspora pellucida</name>
    <dbReference type="NCBI Taxonomy" id="1433469"/>
    <lineage>
        <taxon>Eukaryota</taxon>
        <taxon>Fungi</taxon>
        <taxon>Fungi incertae sedis</taxon>
        <taxon>Mucoromycota</taxon>
        <taxon>Glomeromycotina</taxon>
        <taxon>Glomeromycetes</taxon>
        <taxon>Diversisporales</taxon>
        <taxon>Gigasporaceae</taxon>
        <taxon>Cetraspora</taxon>
    </lineage>
</organism>
<dbReference type="OrthoDB" id="10450907at2759"/>
<evidence type="ECO:0000313" key="1">
    <source>
        <dbReference type="EMBL" id="CAG8589798.1"/>
    </source>
</evidence>
<reference evidence="1" key="1">
    <citation type="submission" date="2021-06" db="EMBL/GenBank/DDBJ databases">
        <authorList>
            <person name="Kallberg Y."/>
            <person name="Tangrot J."/>
            <person name="Rosling A."/>
        </authorList>
    </citation>
    <scope>NUCLEOTIDE SEQUENCE</scope>
    <source>
        <strain evidence="1">FL966</strain>
    </source>
</reference>
<dbReference type="Proteomes" id="UP000789759">
    <property type="component" value="Unassembled WGS sequence"/>
</dbReference>
<name>A0A9N9C7C2_9GLOM</name>
<protein>
    <submittedName>
        <fullName evidence="1">23002_t:CDS:1</fullName>
    </submittedName>
</protein>
<comment type="caution">
    <text evidence="1">The sequence shown here is derived from an EMBL/GenBank/DDBJ whole genome shotgun (WGS) entry which is preliminary data.</text>
</comment>
<dbReference type="AlphaFoldDB" id="A0A9N9C7C2"/>
<proteinExistence type="predicted"/>
<keyword evidence="2" id="KW-1185">Reference proteome</keyword>
<evidence type="ECO:0000313" key="2">
    <source>
        <dbReference type="Proteomes" id="UP000789759"/>
    </source>
</evidence>
<gene>
    <name evidence="1" type="ORF">CPELLU_LOCUS6477</name>
</gene>